<keyword evidence="5" id="KW-0804">Transcription</keyword>
<feature type="region of interest" description="Disordered" evidence="6">
    <location>
        <begin position="242"/>
        <end position="276"/>
    </location>
</feature>
<dbReference type="Gene3D" id="1.10.10.10">
    <property type="entry name" value="Winged helix-like DNA-binding domain superfamily/Winged helix DNA-binding domain"/>
    <property type="match status" value="1"/>
</dbReference>
<feature type="compositionally biased region" description="Low complexity" evidence="6">
    <location>
        <begin position="353"/>
        <end position="364"/>
    </location>
</feature>
<keyword evidence="4" id="KW-0238">DNA-binding</keyword>
<dbReference type="InterPro" id="IPR013249">
    <property type="entry name" value="RNA_pol_sigma70_r4_t2"/>
</dbReference>
<gene>
    <name evidence="8" type="ORF">TM51_03233</name>
</gene>
<keyword evidence="8" id="KW-0240">DNA-directed RNA polymerase</keyword>
<comment type="similarity">
    <text evidence="1">Belongs to the sigma-70 factor family. ECF subfamily.</text>
</comment>
<dbReference type="EMBL" id="AOSG01000016">
    <property type="protein sequence ID" value="EOR72347.1"/>
    <property type="molecule type" value="Genomic_DNA"/>
</dbReference>
<dbReference type="InterPro" id="IPR013324">
    <property type="entry name" value="RNA_pol_sigma_r3/r4-like"/>
</dbReference>
<dbReference type="PANTHER" id="PTHR43133:SF8">
    <property type="entry name" value="RNA POLYMERASE SIGMA FACTOR HI_1459-RELATED"/>
    <property type="match status" value="1"/>
</dbReference>
<evidence type="ECO:0000313" key="8">
    <source>
        <dbReference type="EMBL" id="EOR72347.1"/>
    </source>
</evidence>
<dbReference type="GO" id="GO:0000428">
    <property type="term" value="C:DNA-directed RNA polymerase complex"/>
    <property type="evidence" value="ECO:0007669"/>
    <property type="project" value="UniProtKB-KW"/>
</dbReference>
<sequence>MTAPQRPERQQISEDHAFALLLRQGEGYERCYDAFAPALYRYCWTLLGAEQEDAAAEAVYETFLAAVELLPRLSDPDLFRAWLFALARAACERHGFAAQPAYVHLTVHSEQQPFVAALSALLPSQRELLELSLRHGLTHTQIAAVLGLDPETVSDLCRSAAQQAADLLTEQQPGGSPGSRWFIADIPLVVSSIALPGPPRSLRARVIADCSDATAITRREQAAALLCPLGANGFPLPGARGAEAEAAEPVQADAAVPAASASEADASPAAAEPETTDSAIAGEPHRLSGWLVPATAGLVTALVAFSLWGLGAFTNRPGNGTAAGTPPPVDGVSVAPMSDHVPASAAPDTGKVPSIELTEPTLEPTPEEPVEPVAPDSVEDDTAEPAAPPAEPDPAPPASEDAATVDPPAPAPQQPAPAPREEPASQPQPAPTAPAAPAPAPAPAQPAQEDPPPRRPGSGVISLLEGVLGLLGLHGNR</sequence>
<dbReference type="GO" id="GO:0006352">
    <property type="term" value="P:DNA-templated transcription initiation"/>
    <property type="evidence" value="ECO:0007669"/>
    <property type="project" value="InterPro"/>
</dbReference>
<feature type="region of interest" description="Disordered" evidence="6">
    <location>
        <begin position="319"/>
        <end position="461"/>
    </location>
</feature>
<dbReference type="SUPFAM" id="SSF88946">
    <property type="entry name" value="Sigma2 domain of RNA polymerase sigma factors"/>
    <property type="match status" value="1"/>
</dbReference>
<feature type="compositionally biased region" description="Pro residues" evidence="6">
    <location>
        <begin position="386"/>
        <end position="397"/>
    </location>
</feature>
<dbReference type="AlphaFoldDB" id="A0A9P2WR92"/>
<dbReference type="Pfam" id="PF08281">
    <property type="entry name" value="Sigma70_r4_2"/>
    <property type="match status" value="1"/>
</dbReference>
<feature type="compositionally biased region" description="Low complexity" evidence="6">
    <location>
        <begin position="247"/>
        <end position="273"/>
    </location>
</feature>
<dbReference type="GO" id="GO:0003677">
    <property type="term" value="F:DNA binding"/>
    <property type="evidence" value="ECO:0007669"/>
    <property type="project" value="UniProtKB-KW"/>
</dbReference>
<evidence type="ECO:0000256" key="3">
    <source>
        <dbReference type="ARBA" id="ARBA00023082"/>
    </source>
</evidence>
<evidence type="ECO:0000256" key="2">
    <source>
        <dbReference type="ARBA" id="ARBA00023015"/>
    </source>
</evidence>
<keyword evidence="2" id="KW-0805">Transcription regulation</keyword>
<feature type="domain" description="RNA polymerase sigma factor 70 region 4 type 2" evidence="7">
    <location>
        <begin position="114"/>
        <end position="153"/>
    </location>
</feature>
<evidence type="ECO:0000313" key="9">
    <source>
        <dbReference type="Proteomes" id="UP000014184"/>
    </source>
</evidence>
<accession>A0A9P2WR92</accession>
<dbReference type="SUPFAM" id="SSF88659">
    <property type="entry name" value="Sigma3 and sigma4 domains of RNA polymerase sigma factors"/>
    <property type="match status" value="1"/>
</dbReference>
<dbReference type="RefSeq" id="WP_016188251.1">
    <property type="nucleotide sequence ID" value="NZ_AOSG01000016.1"/>
</dbReference>
<organism evidence="8 9">
    <name type="scientific">Thermobifida fusca TM51</name>
    <dbReference type="NCBI Taxonomy" id="1169414"/>
    <lineage>
        <taxon>Bacteria</taxon>
        <taxon>Bacillati</taxon>
        <taxon>Actinomycetota</taxon>
        <taxon>Actinomycetes</taxon>
        <taxon>Streptosporangiales</taxon>
        <taxon>Nocardiopsidaceae</taxon>
        <taxon>Thermobifida</taxon>
    </lineage>
</organism>
<feature type="compositionally biased region" description="Pro residues" evidence="6">
    <location>
        <begin position="407"/>
        <end position="418"/>
    </location>
</feature>
<proteinExistence type="inferred from homology"/>
<name>A0A9P2WR92_THEFU</name>
<feature type="compositionally biased region" description="Pro residues" evidence="6">
    <location>
        <begin position="426"/>
        <end position="444"/>
    </location>
</feature>
<evidence type="ECO:0000256" key="4">
    <source>
        <dbReference type="ARBA" id="ARBA00023125"/>
    </source>
</evidence>
<dbReference type="Proteomes" id="UP000014184">
    <property type="component" value="Unassembled WGS sequence"/>
</dbReference>
<evidence type="ECO:0000256" key="1">
    <source>
        <dbReference type="ARBA" id="ARBA00010641"/>
    </source>
</evidence>
<dbReference type="Gene3D" id="1.10.1740.10">
    <property type="match status" value="1"/>
</dbReference>
<dbReference type="InterPro" id="IPR039425">
    <property type="entry name" value="RNA_pol_sigma-70-like"/>
</dbReference>
<evidence type="ECO:0000256" key="6">
    <source>
        <dbReference type="SAM" id="MobiDB-lite"/>
    </source>
</evidence>
<protein>
    <submittedName>
        <fullName evidence="8">DNA-directed RNA polymerase specialized sigma subunit sigma24-like protein</fullName>
    </submittedName>
</protein>
<keyword evidence="9" id="KW-1185">Reference proteome</keyword>
<evidence type="ECO:0000259" key="7">
    <source>
        <dbReference type="Pfam" id="PF08281"/>
    </source>
</evidence>
<comment type="caution">
    <text evidence="8">The sequence shown here is derived from an EMBL/GenBank/DDBJ whole genome shotgun (WGS) entry which is preliminary data.</text>
</comment>
<dbReference type="GO" id="GO:0016987">
    <property type="term" value="F:sigma factor activity"/>
    <property type="evidence" value="ECO:0007669"/>
    <property type="project" value="UniProtKB-KW"/>
</dbReference>
<dbReference type="PANTHER" id="PTHR43133">
    <property type="entry name" value="RNA POLYMERASE ECF-TYPE SIGMA FACTO"/>
    <property type="match status" value="1"/>
</dbReference>
<evidence type="ECO:0000256" key="5">
    <source>
        <dbReference type="ARBA" id="ARBA00023163"/>
    </source>
</evidence>
<keyword evidence="3" id="KW-0731">Sigma factor</keyword>
<dbReference type="InterPro" id="IPR036388">
    <property type="entry name" value="WH-like_DNA-bd_sf"/>
</dbReference>
<dbReference type="InterPro" id="IPR013325">
    <property type="entry name" value="RNA_pol_sigma_r2"/>
</dbReference>
<reference evidence="8 9" key="1">
    <citation type="journal article" date="2013" name="Genome Announc.">
        <title>Draft Genome Sequence of the Lignocellulose Decomposer Thermobifida fusca Strain TM51.</title>
        <authorList>
            <person name="Toth A."/>
            <person name="Barna T."/>
            <person name="Nagy I."/>
            <person name="Horvath B."/>
            <person name="Nagy I."/>
            <person name="Tancsics A."/>
            <person name="Kriszt B."/>
            <person name="Baka E."/>
            <person name="Fekete C."/>
            <person name="Kukolya J."/>
        </authorList>
    </citation>
    <scope>NUCLEOTIDE SEQUENCE [LARGE SCALE GENOMIC DNA]</scope>
    <source>
        <strain evidence="8 9">TM51</strain>
    </source>
</reference>